<keyword evidence="2" id="KW-1133">Transmembrane helix</keyword>
<feature type="transmembrane region" description="Helical" evidence="2">
    <location>
        <begin position="49"/>
        <end position="70"/>
    </location>
</feature>
<evidence type="ECO:0000313" key="3">
    <source>
        <dbReference type="EMBL" id="MFD1889581.1"/>
    </source>
</evidence>
<protein>
    <recommendedName>
        <fullName evidence="5">DUF998 domain-containing protein</fullName>
    </recommendedName>
</protein>
<feature type="transmembrane region" description="Helical" evidence="2">
    <location>
        <begin position="82"/>
        <end position="102"/>
    </location>
</feature>
<organism evidence="3 4">
    <name type="scientific">Luteococcus peritonei</name>
    <dbReference type="NCBI Taxonomy" id="88874"/>
    <lineage>
        <taxon>Bacteria</taxon>
        <taxon>Bacillati</taxon>
        <taxon>Actinomycetota</taxon>
        <taxon>Actinomycetes</taxon>
        <taxon>Propionibacteriales</taxon>
        <taxon>Propionibacteriaceae</taxon>
        <taxon>Luteococcus</taxon>
    </lineage>
</organism>
<proteinExistence type="predicted"/>
<name>A0ABW4RTI9_9ACTN</name>
<feature type="transmembrane region" description="Helical" evidence="2">
    <location>
        <begin position="114"/>
        <end position="137"/>
    </location>
</feature>
<accession>A0ABW4RTI9</accession>
<gene>
    <name evidence="3" type="ORF">ACFSCS_05170</name>
</gene>
<feature type="transmembrane region" description="Helical" evidence="2">
    <location>
        <begin position="6"/>
        <end position="28"/>
    </location>
</feature>
<evidence type="ECO:0008006" key="5">
    <source>
        <dbReference type="Google" id="ProtNLM"/>
    </source>
</evidence>
<evidence type="ECO:0000256" key="1">
    <source>
        <dbReference type="SAM" id="MobiDB-lite"/>
    </source>
</evidence>
<sequence>MTAARWARWVALAVGLTAACQAVYHLTGTGGRILSLDRELSLAGGPSQWTIPIPALLSFLTLVGAGLLWWRAARVHATGVRLAGLVLSGFLLFMALDELLGIHEQVGHLLRVKWLVAYAPLILLAGLGSLYLVARLWQLARPAALALLLGGCCWVLAQTLEILEWNGERHVSRGYTEMMTVEEIAETLGSGLFGLAAARLAQRRSVAGSSPQAEAIRPDERLQHPAR</sequence>
<dbReference type="RefSeq" id="WP_343872615.1">
    <property type="nucleotide sequence ID" value="NZ_BAAAIX010000009.1"/>
</dbReference>
<keyword evidence="2" id="KW-0472">Membrane</keyword>
<feature type="compositionally biased region" description="Basic and acidic residues" evidence="1">
    <location>
        <begin position="216"/>
        <end position="227"/>
    </location>
</feature>
<feature type="region of interest" description="Disordered" evidence="1">
    <location>
        <begin position="208"/>
        <end position="227"/>
    </location>
</feature>
<dbReference type="EMBL" id="JBHUFZ010000011">
    <property type="protein sequence ID" value="MFD1889581.1"/>
    <property type="molecule type" value="Genomic_DNA"/>
</dbReference>
<reference evidence="4" key="1">
    <citation type="journal article" date="2019" name="Int. J. Syst. Evol. Microbiol.">
        <title>The Global Catalogue of Microorganisms (GCM) 10K type strain sequencing project: providing services to taxonomists for standard genome sequencing and annotation.</title>
        <authorList>
            <consortium name="The Broad Institute Genomics Platform"/>
            <consortium name="The Broad Institute Genome Sequencing Center for Infectious Disease"/>
            <person name="Wu L."/>
            <person name="Ma J."/>
        </authorList>
    </citation>
    <scope>NUCLEOTIDE SEQUENCE [LARGE SCALE GENOMIC DNA]</scope>
    <source>
        <strain evidence="4">CAIM 431</strain>
    </source>
</reference>
<keyword evidence="2" id="KW-0812">Transmembrane</keyword>
<comment type="caution">
    <text evidence="3">The sequence shown here is derived from an EMBL/GenBank/DDBJ whole genome shotgun (WGS) entry which is preliminary data.</text>
</comment>
<dbReference type="Proteomes" id="UP001597326">
    <property type="component" value="Unassembled WGS sequence"/>
</dbReference>
<keyword evidence="4" id="KW-1185">Reference proteome</keyword>
<evidence type="ECO:0000256" key="2">
    <source>
        <dbReference type="SAM" id="Phobius"/>
    </source>
</evidence>
<dbReference type="PROSITE" id="PS51257">
    <property type="entry name" value="PROKAR_LIPOPROTEIN"/>
    <property type="match status" value="1"/>
</dbReference>
<evidence type="ECO:0000313" key="4">
    <source>
        <dbReference type="Proteomes" id="UP001597326"/>
    </source>
</evidence>